<dbReference type="InterPro" id="IPR013655">
    <property type="entry name" value="PAS_fold_3"/>
</dbReference>
<dbReference type="RefSeq" id="WP_209333412.1">
    <property type="nucleotide sequence ID" value="NZ_JAGIYY010000001.1"/>
</dbReference>
<accession>A0A8J7R027</accession>
<dbReference type="Gene3D" id="3.30.450.20">
    <property type="entry name" value="PAS domain"/>
    <property type="match status" value="3"/>
</dbReference>
<feature type="domain" description="PAC" evidence="18">
    <location>
        <begin position="119"/>
        <end position="172"/>
    </location>
</feature>
<name>A0A8J7R027_9HYPH</name>
<dbReference type="PANTHER" id="PTHR41523:SF8">
    <property type="entry name" value="ETHYLENE RESPONSE SENSOR PROTEIN"/>
    <property type="match status" value="1"/>
</dbReference>
<dbReference type="CDD" id="cd00130">
    <property type="entry name" value="PAS"/>
    <property type="match status" value="2"/>
</dbReference>
<dbReference type="AlphaFoldDB" id="A0A8J7R027"/>
<dbReference type="Gene3D" id="3.30.565.10">
    <property type="entry name" value="Histidine kinase-like ATPase, C-terminal domain"/>
    <property type="match status" value="1"/>
</dbReference>
<evidence type="ECO:0000256" key="10">
    <source>
        <dbReference type="ARBA" id="ARBA00022737"/>
    </source>
</evidence>
<dbReference type="InterPro" id="IPR013656">
    <property type="entry name" value="PAS_4"/>
</dbReference>
<evidence type="ECO:0000313" key="20">
    <source>
        <dbReference type="Proteomes" id="UP000666240"/>
    </source>
</evidence>
<dbReference type="SMART" id="SM00086">
    <property type="entry name" value="PAC"/>
    <property type="match status" value="3"/>
</dbReference>
<evidence type="ECO:0000256" key="2">
    <source>
        <dbReference type="ARBA" id="ARBA00012438"/>
    </source>
</evidence>
<evidence type="ECO:0000256" key="9">
    <source>
        <dbReference type="ARBA" id="ARBA00022679"/>
    </source>
</evidence>
<protein>
    <recommendedName>
        <fullName evidence="3">Blue-light-activated histidine kinase</fullName>
        <ecNumber evidence="2">2.7.13.3</ecNumber>
    </recommendedName>
</protein>
<evidence type="ECO:0000256" key="14">
    <source>
        <dbReference type="ARBA" id="ARBA00022991"/>
    </source>
</evidence>
<dbReference type="GO" id="GO:0009881">
    <property type="term" value="F:photoreceptor activity"/>
    <property type="evidence" value="ECO:0007669"/>
    <property type="project" value="UniProtKB-KW"/>
</dbReference>
<reference evidence="19" key="1">
    <citation type="submission" date="2021-03" db="EMBL/GenBank/DDBJ databases">
        <title>Genome sequencing and assembly of Tianweitania sediminis.</title>
        <authorList>
            <person name="Chhetri G."/>
        </authorList>
    </citation>
    <scope>NUCLEOTIDE SEQUENCE</scope>
    <source>
        <strain evidence="19">Z8</strain>
    </source>
</reference>
<evidence type="ECO:0000256" key="15">
    <source>
        <dbReference type="ARBA" id="ARBA00023026"/>
    </source>
</evidence>
<evidence type="ECO:0000256" key="8">
    <source>
        <dbReference type="ARBA" id="ARBA00022643"/>
    </source>
</evidence>
<evidence type="ECO:0000256" key="13">
    <source>
        <dbReference type="ARBA" id="ARBA00022840"/>
    </source>
</evidence>
<keyword evidence="10" id="KW-0677">Repeat</keyword>
<evidence type="ECO:0000256" key="4">
    <source>
        <dbReference type="ARBA" id="ARBA00022543"/>
    </source>
</evidence>
<feature type="domain" description="PAC" evidence="18">
    <location>
        <begin position="377"/>
        <end position="429"/>
    </location>
</feature>
<dbReference type="PROSITE" id="PS50113">
    <property type="entry name" value="PAC"/>
    <property type="match status" value="3"/>
</dbReference>
<evidence type="ECO:0000256" key="1">
    <source>
        <dbReference type="ARBA" id="ARBA00000085"/>
    </source>
</evidence>
<keyword evidence="6" id="KW-0716">Sensory transduction</keyword>
<evidence type="ECO:0000313" key="19">
    <source>
        <dbReference type="EMBL" id="MBP0437401.1"/>
    </source>
</evidence>
<gene>
    <name evidence="19" type="ORF">J5Y06_01890</name>
</gene>
<dbReference type="FunFam" id="3.30.450.20:FF:000099">
    <property type="entry name" value="Sensory box sensor histidine kinase"/>
    <property type="match status" value="1"/>
</dbReference>
<evidence type="ECO:0000256" key="12">
    <source>
        <dbReference type="ARBA" id="ARBA00022777"/>
    </source>
</evidence>
<keyword evidence="4" id="KW-0600">Photoreceptor protein</keyword>
<evidence type="ECO:0000256" key="7">
    <source>
        <dbReference type="ARBA" id="ARBA00022630"/>
    </source>
</evidence>
<evidence type="ECO:0000259" key="17">
    <source>
        <dbReference type="PROSITE" id="PS50112"/>
    </source>
</evidence>
<dbReference type="InterPro" id="IPR036890">
    <property type="entry name" value="HATPase_C_sf"/>
</dbReference>
<feature type="domain" description="PAC" evidence="18">
    <location>
        <begin position="251"/>
        <end position="303"/>
    </location>
</feature>
<dbReference type="SMART" id="SM00091">
    <property type="entry name" value="PAS"/>
    <property type="match status" value="3"/>
</dbReference>
<proteinExistence type="predicted"/>
<dbReference type="InterPro" id="IPR000700">
    <property type="entry name" value="PAS-assoc_C"/>
</dbReference>
<comment type="catalytic activity">
    <reaction evidence="1">
        <text>ATP + protein L-histidine = ADP + protein N-phospho-L-histidine.</text>
        <dbReference type="EC" id="2.7.13.3"/>
    </reaction>
</comment>
<keyword evidence="5" id="KW-0597">Phosphoprotein</keyword>
<keyword evidence="8" id="KW-0288">FMN</keyword>
<dbReference type="SMART" id="SM00911">
    <property type="entry name" value="HWE_HK"/>
    <property type="match status" value="1"/>
</dbReference>
<comment type="caution">
    <text evidence="19">The sequence shown here is derived from an EMBL/GenBank/DDBJ whole genome shotgun (WGS) entry which is preliminary data.</text>
</comment>
<dbReference type="Gene3D" id="2.10.70.100">
    <property type="match status" value="1"/>
</dbReference>
<evidence type="ECO:0000259" key="18">
    <source>
        <dbReference type="PROSITE" id="PS50113"/>
    </source>
</evidence>
<dbReference type="Pfam" id="PF08448">
    <property type="entry name" value="PAS_4"/>
    <property type="match status" value="1"/>
</dbReference>
<organism evidence="19 20">
    <name type="scientific">Tianweitania sediminis</name>
    <dbReference type="NCBI Taxonomy" id="1502156"/>
    <lineage>
        <taxon>Bacteria</taxon>
        <taxon>Pseudomonadati</taxon>
        <taxon>Pseudomonadota</taxon>
        <taxon>Alphaproteobacteria</taxon>
        <taxon>Hyphomicrobiales</taxon>
        <taxon>Phyllobacteriaceae</taxon>
        <taxon>Tianweitania</taxon>
    </lineage>
</organism>
<dbReference type="EMBL" id="JAGIYY010000001">
    <property type="protein sequence ID" value="MBP0437401.1"/>
    <property type="molecule type" value="Genomic_DNA"/>
</dbReference>
<dbReference type="EC" id="2.7.13.3" evidence="2"/>
<keyword evidence="16" id="KW-0675">Receptor</keyword>
<dbReference type="SUPFAM" id="SSF55785">
    <property type="entry name" value="PYP-like sensor domain (PAS domain)"/>
    <property type="match status" value="3"/>
</dbReference>
<evidence type="ECO:0000256" key="11">
    <source>
        <dbReference type="ARBA" id="ARBA00022741"/>
    </source>
</evidence>
<keyword evidence="11" id="KW-0547">Nucleotide-binding</keyword>
<feature type="domain" description="PAS" evidence="17">
    <location>
        <begin position="304"/>
        <end position="374"/>
    </location>
</feature>
<evidence type="ECO:0000256" key="3">
    <source>
        <dbReference type="ARBA" id="ARBA00021740"/>
    </source>
</evidence>
<dbReference type="InterPro" id="IPR011102">
    <property type="entry name" value="Sig_transdc_His_kinase_HWE"/>
</dbReference>
<keyword evidence="9" id="KW-0808">Transferase</keyword>
<dbReference type="PANTHER" id="PTHR41523">
    <property type="entry name" value="TWO-COMPONENT SYSTEM SENSOR PROTEIN"/>
    <property type="match status" value="1"/>
</dbReference>
<dbReference type="InterPro" id="IPR000014">
    <property type="entry name" value="PAS"/>
</dbReference>
<dbReference type="GO" id="GO:0005524">
    <property type="term" value="F:ATP binding"/>
    <property type="evidence" value="ECO:0007669"/>
    <property type="project" value="UniProtKB-KW"/>
</dbReference>
<keyword evidence="13" id="KW-0067">ATP-binding</keyword>
<evidence type="ECO:0000256" key="5">
    <source>
        <dbReference type="ARBA" id="ARBA00022553"/>
    </source>
</evidence>
<dbReference type="PROSITE" id="PS50112">
    <property type="entry name" value="PAS"/>
    <property type="match status" value="1"/>
</dbReference>
<dbReference type="Pfam" id="PF08447">
    <property type="entry name" value="PAS_3"/>
    <property type="match status" value="2"/>
</dbReference>
<dbReference type="InterPro" id="IPR001610">
    <property type="entry name" value="PAC"/>
</dbReference>
<keyword evidence="7" id="KW-0285">Flavoprotein</keyword>
<keyword evidence="20" id="KW-1185">Reference proteome</keyword>
<dbReference type="Pfam" id="PF07536">
    <property type="entry name" value="HWE_HK"/>
    <property type="match status" value="1"/>
</dbReference>
<dbReference type="Proteomes" id="UP000666240">
    <property type="component" value="Unassembled WGS sequence"/>
</dbReference>
<dbReference type="InterPro" id="IPR035965">
    <property type="entry name" value="PAS-like_dom_sf"/>
</dbReference>
<evidence type="ECO:0000256" key="16">
    <source>
        <dbReference type="ARBA" id="ARBA00023170"/>
    </source>
</evidence>
<keyword evidence="15" id="KW-0843">Virulence</keyword>
<keyword evidence="12" id="KW-0418">Kinase</keyword>
<dbReference type="GO" id="GO:0004673">
    <property type="term" value="F:protein histidine kinase activity"/>
    <property type="evidence" value="ECO:0007669"/>
    <property type="project" value="UniProtKB-EC"/>
</dbReference>
<evidence type="ECO:0000256" key="6">
    <source>
        <dbReference type="ARBA" id="ARBA00022606"/>
    </source>
</evidence>
<dbReference type="SUPFAM" id="SSF55874">
    <property type="entry name" value="ATPase domain of HSP90 chaperone/DNA topoisomerase II/histidine kinase"/>
    <property type="match status" value="1"/>
</dbReference>
<keyword evidence="14" id="KW-0157">Chromophore</keyword>
<sequence length="631" mass="70252">METPTTAPHLEGKQPLPRHSMMRDVIQRFDWMGTSLGPLADWPGPIAVCLRLMLASSRPMAMLLGEQGVLLFNDGYAEFAGPRHTDLIGKPVADAWPEVADFNRSNVDRLMQGETFRFHNLELSLDRTGSLETFWFDLDYIPILDAQDRPLGGLALVTDVTEQVIAARGLKQSQEKLSFALDAAGIVGTWDWDIERDIVVADRHFAGLYGVDPAEAASGTPIGKFLTGVHPADQPHLQQKIEQAIAQLDVFRTEYRVRDRDGGERWVLAVGRAFPGADGKAQRLPGLTVDITERKAIETALADSEARFRAIADTMPQMVWSTLPDGYHDYYNARWYEFTGVPVGSTDGPAWNGMFHPEDQERAWATWRDSLETGEIYEIEYRLRHHSGQYRWTLGRALPVRDTSGEIVRWFGTCTDIHESKLAAVEREVVAQELSHRIKNIFSVLTGLVSLSGRQYPELAPVVGELRQRIAALGRAHDFVRPHSDLSRPIAVDTTIHALIRELLSPFAEEGQRLFFRGQDIRIDDRAATPLALLFHELATNAAKYGALSNETGRVEVESAIVNDTLELVWRESGGPRGSGRHPEDGFGSKLIKLSAEAQMGGSVSRRFTDQGLVLNLSLPIQSLTRTAQHA</sequence>
<dbReference type="NCBIfam" id="TIGR00229">
    <property type="entry name" value="sensory_box"/>
    <property type="match status" value="3"/>
</dbReference>